<keyword evidence="11" id="KW-1185">Reference proteome</keyword>
<organism evidence="10 11">
    <name type="scientific">Desulfurispira natronophila</name>
    <dbReference type="NCBI Taxonomy" id="682562"/>
    <lineage>
        <taxon>Bacteria</taxon>
        <taxon>Pseudomonadati</taxon>
        <taxon>Chrysiogenota</taxon>
        <taxon>Chrysiogenia</taxon>
        <taxon>Chrysiogenales</taxon>
        <taxon>Chrysiogenaceae</taxon>
        <taxon>Desulfurispira</taxon>
    </lineage>
</organism>
<evidence type="ECO:0000256" key="5">
    <source>
        <dbReference type="ARBA" id="ARBA00022692"/>
    </source>
</evidence>
<sequence>MSPEFVTDLLVNALVLALYVAAPMLVLGLVVGVTISIIQAATSVQEMTLTFIPKIVIVVLGLMYFLPWQIAKLTSFTINLFNNMPSVIG</sequence>
<evidence type="ECO:0000256" key="3">
    <source>
        <dbReference type="ARBA" id="ARBA00021718"/>
    </source>
</evidence>
<comment type="similarity">
    <text evidence="2 9">Belongs to the FliQ/MopD/SpaQ family.</text>
</comment>
<dbReference type="NCBIfam" id="TIGR01402">
    <property type="entry name" value="fliQ"/>
    <property type="match status" value="1"/>
</dbReference>
<dbReference type="PRINTS" id="PR00952">
    <property type="entry name" value="TYPE3IMQPROT"/>
</dbReference>
<dbReference type="PANTHER" id="PTHR34040">
    <property type="entry name" value="FLAGELLAR BIOSYNTHETIC PROTEIN FLIQ"/>
    <property type="match status" value="1"/>
</dbReference>
<evidence type="ECO:0000313" key="11">
    <source>
        <dbReference type="Proteomes" id="UP000528322"/>
    </source>
</evidence>
<evidence type="ECO:0000256" key="8">
    <source>
        <dbReference type="ARBA" id="ARBA00023143"/>
    </source>
</evidence>
<keyword evidence="7 9" id="KW-0472">Membrane</keyword>
<proteinExistence type="inferred from homology"/>
<comment type="caution">
    <text evidence="10">The sequence shown here is derived from an EMBL/GenBank/DDBJ whole genome shotgun (WGS) entry which is preliminary data.</text>
</comment>
<comment type="subcellular location">
    <subcellularLocation>
        <location evidence="1 9">Cell membrane</location>
        <topology evidence="1">Multi-pass membrane protein</topology>
    </subcellularLocation>
    <subcellularLocation>
        <location evidence="9">Bacterial flagellum basal body</location>
    </subcellularLocation>
</comment>
<dbReference type="GO" id="GO:0044780">
    <property type="term" value="P:bacterial-type flagellum assembly"/>
    <property type="evidence" value="ECO:0007669"/>
    <property type="project" value="InterPro"/>
</dbReference>
<keyword evidence="10" id="KW-0969">Cilium</keyword>
<dbReference type="AlphaFoldDB" id="A0A7W8DGT4"/>
<evidence type="ECO:0000256" key="4">
    <source>
        <dbReference type="ARBA" id="ARBA00022475"/>
    </source>
</evidence>
<dbReference type="GO" id="GO:0009425">
    <property type="term" value="C:bacterial-type flagellum basal body"/>
    <property type="evidence" value="ECO:0007669"/>
    <property type="project" value="UniProtKB-SubCell"/>
</dbReference>
<evidence type="ECO:0000256" key="7">
    <source>
        <dbReference type="ARBA" id="ARBA00023136"/>
    </source>
</evidence>
<dbReference type="InterPro" id="IPR006305">
    <property type="entry name" value="FliQ"/>
</dbReference>
<dbReference type="PANTHER" id="PTHR34040:SF2">
    <property type="entry name" value="FLAGELLAR BIOSYNTHETIC PROTEIN FLIQ"/>
    <property type="match status" value="1"/>
</dbReference>
<evidence type="ECO:0000313" key="10">
    <source>
        <dbReference type="EMBL" id="MBB5021692.1"/>
    </source>
</evidence>
<evidence type="ECO:0000256" key="2">
    <source>
        <dbReference type="ARBA" id="ARBA00006156"/>
    </source>
</evidence>
<dbReference type="RefSeq" id="WP_183730852.1">
    <property type="nucleotide sequence ID" value="NZ_JACHID010000005.1"/>
</dbReference>
<feature type="transmembrane region" description="Helical" evidence="9">
    <location>
        <begin position="12"/>
        <end position="35"/>
    </location>
</feature>
<gene>
    <name evidence="9" type="primary">fliQ</name>
    <name evidence="10" type="ORF">HNR37_001005</name>
</gene>
<keyword evidence="5 9" id="KW-0812">Transmembrane</keyword>
<dbReference type="Proteomes" id="UP000528322">
    <property type="component" value="Unassembled WGS sequence"/>
</dbReference>
<dbReference type="EMBL" id="JACHID010000005">
    <property type="protein sequence ID" value="MBB5021692.1"/>
    <property type="molecule type" value="Genomic_DNA"/>
</dbReference>
<keyword evidence="6 9" id="KW-1133">Transmembrane helix</keyword>
<keyword evidence="10" id="KW-0282">Flagellum</keyword>
<dbReference type="GO" id="GO:0005886">
    <property type="term" value="C:plasma membrane"/>
    <property type="evidence" value="ECO:0007669"/>
    <property type="project" value="UniProtKB-SubCell"/>
</dbReference>
<dbReference type="Pfam" id="PF01313">
    <property type="entry name" value="Bac_export_3"/>
    <property type="match status" value="1"/>
</dbReference>
<reference evidence="10 11" key="1">
    <citation type="submission" date="2020-08" db="EMBL/GenBank/DDBJ databases">
        <title>Genomic Encyclopedia of Type Strains, Phase IV (KMG-IV): sequencing the most valuable type-strain genomes for metagenomic binning, comparative biology and taxonomic classification.</title>
        <authorList>
            <person name="Goeker M."/>
        </authorList>
    </citation>
    <scope>NUCLEOTIDE SEQUENCE [LARGE SCALE GENOMIC DNA]</scope>
    <source>
        <strain evidence="10 11">DSM 22071</strain>
    </source>
</reference>
<evidence type="ECO:0000256" key="9">
    <source>
        <dbReference type="RuleBase" id="RU364090"/>
    </source>
</evidence>
<dbReference type="PIRSF" id="PIRSF004669">
    <property type="entry name" value="FliQ"/>
    <property type="match status" value="1"/>
</dbReference>
<accession>A0A7W8DGT4</accession>
<dbReference type="InterPro" id="IPR002191">
    <property type="entry name" value="Bac_export_3"/>
</dbReference>
<keyword evidence="8 9" id="KW-0975">Bacterial flagellum</keyword>
<feature type="transmembrane region" description="Helical" evidence="9">
    <location>
        <begin position="47"/>
        <end position="66"/>
    </location>
</feature>
<name>A0A7W8DGT4_9BACT</name>
<evidence type="ECO:0000256" key="1">
    <source>
        <dbReference type="ARBA" id="ARBA00004651"/>
    </source>
</evidence>
<keyword evidence="4 9" id="KW-1003">Cell membrane</keyword>
<protein>
    <recommendedName>
        <fullName evidence="3 9">Flagellar biosynthetic protein FliQ</fullName>
    </recommendedName>
</protein>
<keyword evidence="10" id="KW-0966">Cell projection</keyword>
<evidence type="ECO:0000256" key="6">
    <source>
        <dbReference type="ARBA" id="ARBA00022989"/>
    </source>
</evidence>
<dbReference type="GO" id="GO:0009306">
    <property type="term" value="P:protein secretion"/>
    <property type="evidence" value="ECO:0007669"/>
    <property type="project" value="InterPro"/>
</dbReference>
<comment type="function">
    <text evidence="9">Role in flagellar biosynthesis.</text>
</comment>